<keyword evidence="4" id="KW-0862">Zinc</keyword>
<keyword evidence="6" id="KW-0804">Transcription</keyword>
<evidence type="ECO:0000256" key="4">
    <source>
        <dbReference type="ARBA" id="ARBA00022833"/>
    </source>
</evidence>
<dbReference type="Gene3D" id="6.10.140.370">
    <property type="match status" value="1"/>
</dbReference>
<dbReference type="GO" id="GO:0008270">
    <property type="term" value="F:zinc ion binding"/>
    <property type="evidence" value="ECO:0007669"/>
    <property type="project" value="UniProtKB-KW"/>
</dbReference>
<reference evidence="10" key="1">
    <citation type="submission" date="2014-11" db="EMBL/GenBank/DDBJ databases">
        <authorList>
            <person name="Geib S."/>
        </authorList>
    </citation>
    <scope>NUCLEOTIDE SEQUENCE</scope>
</reference>
<dbReference type="PANTHER" id="PTHR46179">
    <property type="entry name" value="ZINC FINGER PROTEIN"/>
    <property type="match status" value="1"/>
</dbReference>
<dbReference type="GO" id="GO:0006357">
    <property type="term" value="P:regulation of transcription by RNA polymerase II"/>
    <property type="evidence" value="ECO:0007669"/>
    <property type="project" value="TreeGrafter"/>
</dbReference>
<evidence type="ECO:0000256" key="7">
    <source>
        <dbReference type="ARBA" id="ARBA00023242"/>
    </source>
</evidence>
<dbReference type="Pfam" id="PF00096">
    <property type="entry name" value="zf-C2H2"/>
    <property type="match status" value="2"/>
</dbReference>
<dbReference type="SMART" id="SM00355">
    <property type="entry name" value="ZnF_C2H2"/>
    <property type="match status" value="10"/>
</dbReference>
<dbReference type="PANTHER" id="PTHR46179:SF13">
    <property type="entry name" value="C2H2-TYPE DOMAIN-CONTAINING PROTEIN"/>
    <property type="match status" value="1"/>
</dbReference>
<feature type="domain" description="C2H2-type" evidence="9">
    <location>
        <begin position="156"/>
        <end position="185"/>
    </location>
</feature>
<protein>
    <submittedName>
        <fullName evidence="10">Histone H4 transcription factor</fullName>
    </submittedName>
</protein>
<keyword evidence="3 8" id="KW-0863">Zinc-finger</keyword>
<proteinExistence type="predicted"/>
<keyword evidence="5" id="KW-0805">Transcription regulation</keyword>
<evidence type="ECO:0000256" key="5">
    <source>
        <dbReference type="ARBA" id="ARBA00023015"/>
    </source>
</evidence>
<organism evidence="10">
    <name type="scientific">Zeugodacus cucurbitae</name>
    <name type="common">Melon fruit fly</name>
    <name type="synonym">Bactrocera cucurbitae</name>
    <dbReference type="NCBI Taxonomy" id="28588"/>
    <lineage>
        <taxon>Eukaryota</taxon>
        <taxon>Metazoa</taxon>
        <taxon>Ecdysozoa</taxon>
        <taxon>Arthropoda</taxon>
        <taxon>Hexapoda</taxon>
        <taxon>Insecta</taxon>
        <taxon>Pterygota</taxon>
        <taxon>Neoptera</taxon>
        <taxon>Endopterygota</taxon>
        <taxon>Diptera</taxon>
        <taxon>Brachycera</taxon>
        <taxon>Muscomorpha</taxon>
        <taxon>Tephritoidea</taxon>
        <taxon>Tephritidae</taxon>
        <taxon>Zeugodacus</taxon>
        <taxon>Zeugodacus</taxon>
    </lineage>
</organism>
<keyword evidence="2" id="KW-0479">Metal-binding</keyword>
<dbReference type="EMBL" id="GBXI01015743">
    <property type="protein sequence ID" value="JAC98548.1"/>
    <property type="molecule type" value="Transcribed_RNA"/>
</dbReference>
<feature type="domain" description="C2H2-type" evidence="9">
    <location>
        <begin position="242"/>
        <end position="270"/>
    </location>
</feature>
<dbReference type="Gene3D" id="3.30.160.60">
    <property type="entry name" value="Classic Zinc Finger"/>
    <property type="match status" value="3"/>
</dbReference>
<dbReference type="GeneID" id="105220141"/>
<sequence length="447" mass="52638">MISARKSKQMLPPVPCQWRECVELFTDDWKLNEHIKSHLEGFVQENNKTFDCPWNDCNFVTTDLTEINRHIYYHGYYTSLIVRGKYECDQNPNIPGCSARQKEADRIPDLKNDFLCEWTDCRRTFVSIVEFQDHIVQHALFEYEIQKSPNDTRPKVNCKWSICSKLLDNKYRLIEHIFTHANKKSLACCHCGEVFRTRTTLFDHLRRQPGNNTHKFQCDQCFKYFATEKLLRSHFLKHVNCYKCSLCNMSCPSSSSLATHIRYRHLKDKPFKCTECEHRCVRKSDLQKHMKHIHSNQVHRCQQSGCNYAVRTYNLLRRHCLEVHGNSPFIYMCHCCDKLFKHSKYLSKHLIKKHDFKLPSGHKRFTYRIDENGFYLLETLRIESLEVTKQILSPHPLEASDVTEDSSCYEIVSMTNQQDQRVIVANDANEARLIGEVVISLPLGNES</sequence>
<evidence type="ECO:0000256" key="2">
    <source>
        <dbReference type="ARBA" id="ARBA00022723"/>
    </source>
</evidence>
<dbReference type="GO" id="GO:0005634">
    <property type="term" value="C:nucleus"/>
    <property type="evidence" value="ECO:0007669"/>
    <property type="project" value="UniProtKB-SubCell"/>
</dbReference>
<feature type="domain" description="C2H2-type" evidence="9">
    <location>
        <begin position="186"/>
        <end position="213"/>
    </location>
</feature>
<gene>
    <name evidence="10" type="primary">HINFP</name>
    <name evidence="10" type="ORF">g.191</name>
</gene>
<keyword evidence="7" id="KW-0539">Nucleus</keyword>
<evidence type="ECO:0000256" key="8">
    <source>
        <dbReference type="PROSITE-ProRule" id="PRU00042"/>
    </source>
</evidence>
<dbReference type="FunFam" id="3.30.160.60:FF:000446">
    <property type="entry name" value="Zinc finger protein"/>
    <property type="match status" value="1"/>
</dbReference>
<evidence type="ECO:0000256" key="1">
    <source>
        <dbReference type="ARBA" id="ARBA00004123"/>
    </source>
</evidence>
<feature type="domain" description="C2H2-type" evidence="9">
    <location>
        <begin position="216"/>
        <end position="243"/>
    </location>
</feature>
<dbReference type="CTD" id="25988"/>
<accession>A0A0A1WHL8</accession>
<dbReference type="InterPro" id="IPR013087">
    <property type="entry name" value="Znf_C2H2_type"/>
</dbReference>
<evidence type="ECO:0000256" key="6">
    <source>
        <dbReference type="ARBA" id="ARBA00023163"/>
    </source>
</evidence>
<dbReference type="OrthoDB" id="10260596at2759"/>
<dbReference type="InterPro" id="IPR036236">
    <property type="entry name" value="Znf_C2H2_sf"/>
</dbReference>
<feature type="domain" description="C2H2-type" evidence="9">
    <location>
        <begin position="271"/>
        <end position="299"/>
    </location>
</feature>
<dbReference type="PROSITE" id="PS00028">
    <property type="entry name" value="ZINC_FINGER_C2H2_1"/>
    <property type="match status" value="7"/>
</dbReference>
<feature type="domain" description="C2H2-type" evidence="9">
    <location>
        <begin position="331"/>
        <end position="359"/>
    </location>
</feature>
<evidence type="ECO:0000259" key="9">
    <source>
        <dbReference type="PROSITE" id="PS50157"/>
    </source>
</evidence>
<dbReference type="InterPro" id="IPR051061">
    <property type="entry name" value="Zinc_finger_trans_reg"/>
</dbReference>
<name>A0A0A1WHL8_ZEUCU</name>
<reference evidence="10" key="2">
    <citation type="journal article" date="2015" name="Gigascience">
        <title>Reconstructing a comprehensive transcriptome assembly of a white-pupal translocated strain of the pest fruit fly Bactrocera cucurbitae.</title>
        <authorList>
            <person name="Sim S.B."/>
            <person name="Calla B."/>
            <person name="Hall B."/>
            <person name="DeRego T."/>
            <person name="Geib S.M."/>
        </authorList>
    </citation>
    <scope>NUCLEOTIDE SEQUENCE</scope>
</reference>
<evidence type="ECO:0000313" key="10">
    <source>
        <dbReference type="EMBL" id="JAC98548.1"/>
    </source>
</evidence>
<evidence type="ECO:0000256" key="3">
    <source>
        <dbReference type="ARBA" id="ARBA00022771"/>
    </source>
</evidence>
<dbReference type="AlphaFoldDB" id="A0A0A1WHL8"/>
<dbReference type="SUPFAM" id="SSF57667">
    <property type="entry name" value="beta-beta-alpha zinc fingers"/>
    <property type="match status" value="2"/>
</dbReference>
<comment type="subcellular location">
    <subcellularLocation>
        <location evidence="1">Nucleus</location>
    </subcellularLocation>
</comment>
<dbReference type="PROSITE" id="PS50157">
    <property type="entry name" value="ZINC_FINGER_C2H2_2"/>
    <property type="match status" value="6"/>
</dbReference>